<dbReference type="InterPro" id="IPR054409">
    <property type="entry name" value="X25_BaPul-like"/>
</dbReference>
<organism evidence="7 8">
    <name type="scientific">Clostridium bornimense</name>
    <dbReference type="NCBI Taxonomy" id="1216932"/>
    <lineage>
        <taxon>Bacteria</taxon>
        <taxon>Bacillati</taxon>
        <taxon>Bacillota</taxon>
        <taxon>Clostridia</taxon>
        <taxon>Eubacteriales</taxon>
        <taxon>Clostridiaceae</taxon>
        <taxon>Clostridium</taxon>
    </lineage>
</organism>
<dbReference type="GO" id="GO:0005975">
    <property type="term" value="P:carbohydrate metabolic process"/>
    <property type="evidence" value="ECO:0007669"/>
    <property type="project" value="InterPro"/>
</dbReference>
<dbReference type="InterPro" id="IPR013780">
    <property type="entry name" value="Glyco_hydro_b"/>
</dbReference>
<sequence>MGSMKKKNLNKFISLFTAIVLFITLLPYKGNVSAEETDKISMLQVEINGVKETMKVYQNGIYETSVDGTGSDVKYTVIKDGETVTSKSVTADKDSKVYIRYSSKDDEVYDSVNDKDSFKSCGTLVGGIESFIVDGQTWKQDDANMDMEYIGGGFYKRTFDVKPGATGKMEYKVSYGHIWSNGEIGSNASITLTGKETKLTVIGNYLDNYVMAYSDLDENNLNVVYSLIGGARGGDDAWNPATKGYEFTNLSQDGKLVYSKYYDAGTYEYKAVGDYAWDDALTLPSAGSNGKFTVPEGGAFVVFVIDPVAHKMYNSIENKDTVLVALGLKTGTVEEEPEVVKSQVNANGTITFKYENKDADSVYVVGNFTNWSDGKVALDVDNNGVWSYTTRLGDEAREIEYKFIVDGDWIVDPTNSDTTADGNSLISFPAYKGRKVVLAGDIQTALGESGSWNPAGGLKSTMTYVGNGVYELSGDLKAGTYLYKVAMGDWGENYGANAEKDGKNISITVPEDMNVKFTYNDDSHVIVNSLEYSPIEMSLKDGDTIVGSLEDKLLDGRYSIDVTLDKGSYSNYKIVLKDKEVDVPTFTVANKKVVTISYDPTLDLAYTNAADIKVKTKELYYNSRSTDYKEPYGALADNETATFKIKTGDDVTKVQLVVQGDNGVEYVDLTKGKNNMWSGKYKATEIGIYKYFFLVSNGEDTKVYGDDDTYFGEGKGGEPGTVKPYEVNVYKSDYKTPDWMKNGIMYQIFPDRFFNGDTSNDYAQTTGRGETKYTFPTDWYSMPDNPNCDEDGDGEWSNDLFGGDLKGIEEKLDYLQSLGVSIVYINPINASISNHRYDISDYEAVDAILGNLDDFTSLIKAANKRDMKVILDGVFNHVSDDSVYFDRYGKYKAAGQPLGAYQYWSKVYDIMNEKSVSQEEAIKAAEAEFKAEGITDFTYSEWFKIYNEKAGDHYRYEGWNGFDSMPIIQSLDGSELNVKSWAEDIISDEDSVTNLWLDRGTSGWRLDVADEVSDETWRAFRDAVKEAGEDNVVIGEIWTDASKYLLGDMYDSVMNYRFRGSVLGYVGGSKTADLAMNELEKMREQYPEEAFQAMMNLVGSHDKPRVLSALDGVDDSDQSRHVGEASEAARSKMNLIPFFQMTYPGTPTIYYGDELGMVGAADPDNRRGMIWGKGDKELVERYATLAAVRNAYSALRTGDINSISTGNDSVIAYERFDKDNEILVLMNNSTKSQKVTIDLKNIDAKKLYDALDEDSVYEIEDGKITVKVPAMDGLILVKKFQKLNLNLDGLKDGYDSSAIVAERTGYVEPTDPSEPVDPSEPTNPSNPTDTSNNGSSTDNNGGSSSNNETGENGSKNNVNKNNATVLSKTGGLGVTVIVGAAILIVLVGVVLIKRKKKTS</sequence>
<dbReference type="PANTHER" id="PTHR10357">
    <property type="entry name" value="ALPHA-AMYLASE FAMILY MEMBER"/>
    <property type="match status" value="1"/>
</dbReference>
<feature type="transmembrane region" description="Helical" evidence="5">
    <location>
        <begin position="1370"/>
        <end position="1392"/>
    </location>
</feature>
<dbReference type="CDD" id="cd12962">
    <property type="entry name" value="X25_BaPul_like"/>
    <property type="match status" value="1"/>
</dbReference>
<dbReference type="InterPro" id="IPR013783">
    <property type="entry name" value="Ig-like_fold"/>
</dbReference>
<dbReference type="InterPro" id="IPR045857">
    <property type="entry name" value="O16G_dom_2"/>
</dbReference>
<dbReference type="KEGG" id="clt:CM240_1890"/>
<keyword evidence="8" id="KW-1185">Reference proteome</keyword>
<keyword evidence="3" id="KW-0326">Glycosidase</keyword>
<dbReference type="InterPro" id="IPR004185">
    <property type="entry name" value="Glyco_hydro_13_lg-like_dom"/>
</dbReference>
<reference evidence="7 8" key="1">
    <citation type="submission" date="2013-11" db="EMBL/GenBank/DDBJ databases">
        <title>Complete genome sequence of Clostridum sp. M2/40.</title>
        <authorList>
            <person name="Wibberg D."/>
            <person name="Puehler A."/>
            <person name="Schlueter A."/>
        </authorList>
    </citation>
    <scope>NUCLEOTIDE SEQUENCE [LARGE SCALE GENOMIC DNA]</scope>
    <source>
        <strain evidence="8">M2/40</strain>
    </source>
</reference>
<dbReference type="Gene3D" id="2.60.40.1180">
    <property type="entry name" value="Golgi alpha-mannosidase II"/>
    <property type="match status" value="1"/>
</dbReference>
<dbReference type="HOGENOM" id="CLU_003764_0_0_9"/>
<keyword evidence="5" id="KW-0812">Transmembrane</keyword>
<dbReference type="EMBL" id="HG917868">
    <property type="protein sequence ID" value="CDM69048.1"/>
    <property type="molecule type" value="Genomic_DNA"/>
</dbReference>
<dbReference type="Proteomes" id="UP000019426">
    <property type="component" value="Chromosome M2/40_rep1"/>
</dbReference>
<dbReference type="SUPFAM" id="SSF51445">
    <property type="entry name" value="(Trans)glycosidases"/>
    <property type="match status" value="1"/>
</dbReference>
<dbReference type="Gene3D" id="3.20.20.80">
    <property type="entry name" value="Glycosidases"/>
    <property type="match status" value="1"/>
</dbReference>
<dbReference type="SMART" id="SM00642">
    <property type="entry name" value="Aamy"/>
    <property type="match status" value="1"/>
</dbReference>
<feature type="compositionally biased region" description="Low complexity" evidence="4">
    <location>
        <begin position="1319"/>
        <end position="1360"/>
    </location>
</feature>
<dbReference type="Pfam" id="PF16657">
    <property type="entry name" value="Malt_amylase_C"/>
    <property type="match status" value="1"/>
</dbReference>
<accession>W6RXB3</accession>
<dbReference type="Pfam" id="PF16561">
    <property type="entry name" value="AMPK1_CBM"/>
    <property type="match status" value="1"/>
</dbReference>
<dbReference type="Gene3D" id="2.60.40.10">
    <property type="entry name" value="Immunoglobulins"/>
    <property type="match status" value="5"/>
</dbReference>
<evidence type="ECO:0000313" key="8">
    <source>
        <dbReference type="Proteomes" id="UP000019426"/>
    </source>
</evidence>
<keyword evidence="5" id="KW-1133">Transmembrane helix</keyword>
<dbReference type="GO" id="GO:0004553">
    <property type="term" value="F:hydrolase activity, hydrolyzing O-glycosyl compounds"/>
    <property type="evidence" value="ECO:0007669"/>
    <property type="project" value="InterPro"/>
</dbReference>
<evidence type="ECO:0000256" key="2">
    <source>
        <dbReference type="ARBA" id="ARBA00022801"/>
    </source>
</evidence>
<dbReference type="Pfam" id="PF22058">
    <property type="entry name" value="X25_BaPul_like"/>
    <property type="match status" value="3"/>
</dbReference>
<dbReference type="OrthoDB" id="9805159at2"/>
<evidence type="ECO:0000256" key="1">
    <source>
        <dbReference type="ARBA" id="ARBA00008061"/>
    </source>
</evidence>
<comment type="similarity">
    <text evidence="1">Belongs to the glycosyl hydrolase 13 family.</text>
</comment>
<dbReference type="SUPFAM" id="SSF51011">
    <property type="entry name" value="Glycosyl hydrolase domain"/>
    <property type="match status" value="1"/>
</dbReference>
<dbReference type="InterPro" id="IPR032091">
    <property type="entry name" value="Malt_amylase-like_C"/>
</dbReference>
<dbReference type="CDD" id="cd02857">
    <property type="entry name" value="E_set_CDase_PDE_N"/>
    <property type="match status" value="1"/>
</dbReference>
<feature type="domain" description="Glycosyl hydrolase family 13 catalytic" evidence="6">
    <location>
        <begin position="747"/>
        <end position="1189"/>
    </location>
</feature>
<dbReference type="PANTHER" id="PTHR10357:SF210">
    <property type="entry name" value="MALTODEXTRIN GLUCOSIDASE"/>
    <property type="match status" value="1"/>
</dbReference>
<dbReference type="InterPro" id="IPR032640">
    <property type="entry name" value="AMPK1_CBM"/>
</dbReference>
<dbReference type="CDD" id="cd02859">
    <property type="entry name" value="E_set_AMPKbeta_like_N"/>
    <property type="match status" value="1"/>
</dbReference>
<evidence type="ECO:0000313" key="7">
    <source>
        <dbReference type="EMBL" id="CDM69048.1"/>
    </source>
</evidence>
<dbReference type="SUPFAM" id="SSF81296">
    <property type="entry name" value="E set domains"/>
    <property type="match status" value="2"/>
</dbReference>
<feature type="region of interest" description="Disordered" evidence="4">
    <location>
        <begin position="1306"/>
        <end position="1360"/>
    </location>
</feature>
<dbReference type="Pfam" id="PF00128">
    <property type="entry name" value="Alpha-amylase"/>
    <property type="match status" value="1"/>
</dbReference>
<evidence type="ECO:0000259" key="6">
    <source>
        <dbReference type="SMART" id="SM00642"/>
    </source>
</evidence>
<dbReference type="PATRIC" id="fig|1216932.3.peg.1889"/>
<dbReference type="InterPro" id="IPR017853">
    <property type="entry name" value="GH"/>
</dbReference>
<evidence type="ECO:0000256" key="4">
    <source>
        <dbReference type="SAM" id="MobiDB-lite"/>
    </source>
</evidence>
<keyword evidence="5" id="KW-0472">Membrane</keyword>
<evidence type="ECO:0000256" key="3">
    <source>
        <dbReference type="ARBA" id="ARBA00023295"/>
    </source>
</evidence>
<dbReference type="CDD" id="cd11338">
    <property type="entry name" value="AmyAc_CMD"/>
    <property type="match status" value="1"/>
</dbReference>
<evidence type="ECO:0000256" key="5">
    <source>
        <dbReference type="SAM" id="Phobius"/>
    </source>
</evidence>
<dbReference type="eggNOG" id="COG0366">
    <property type="taxonomic scope" value="Bacteria"/>
</dbReference>
<dbReference type="Gene3D" id="3.90.400.10">
    <property type="entry name" value="Oligo-1,6-glucosidase, Domain 2"/>
    <property type="match status" value="1"/>
</dbReference>
<name>W6RXB3_9CLOT</name>
<proteinExistence type="inferred from homology"/>
<dbReference type="RefSeq" id="WP_051483786.1">
    <property type="nucleotide sequence ID" value="NZ_HG917868.1"/>
</dbReference>
<protein>
    <recommendedName>
        <fullName evidence="6">Glycosyl hydrolase family 13 catalytic domain-containing protein</fullName>
    </recommendedName>
</protein>
<keyword evidence="2" id="KW-0378">Hydrolase</keyword>
<dbReference type="InterPro" id="IPR006047">
    <property type="entry name" value="GH13_cat_dom"/>
</dbReference>
<dbReference type="STRING" id="1216932.CM240_1890"/>
<dbReference type="InterPro" id="IPR014756">
    <property type="entry name" value="Ig_E-set"/>
</dbReference>
<gene>
    <name evidence="7" type="ORF">CM240_1890</name>
</gene>